<organism evidence="1 2">
    <name type="scientific">Canavalia gladiata</name>
    <name type="common">Sword bean</name>
    <name type="synonym">Dolichos gladiatus</name>
    <dbReference type="NCBI Taxonomy" id="3824"/>
    <lineage>
        <taxon>Eukaryota</taxon>
        <taxon>Viridiplantae</taxon>
        <taxon>Streptophyta</taxon>
        <taxon>Embryophyta</taxon>
        <taxon>Tracheophyta</taxon>
        <taxon>Spermatophyta</taxon>
        <taxon>Magnoliopsida</taxon>
        <taxon>eudicotyledons</taxon>
        <taxon>Gunneridae</taxon>
        <taxon>Pentapetalae</taxon>
        <taxon>rosids</taxon>
        <taxon>fabids</taxon>
        <taxon>Fabales</taxon>
        <taxon>Fabaceae</taxon>
        <taxon>Papilionoideae</taxon>
        <taxon>50 kb inversion clade</taxon>
        <taxon>NPAAA clade</taxon>
        <taxon>indigoferoid/millettioid clade</taxon>
        <taxon>Phaseoleae</taxon>
        <taxon>Canavalia</taxon>
    </lineage>
</organism>
<reference evidence="1 2" key="1">
    <citation type="submission" date="2024-01" db="EMBL/GenBank/DDBJ databases">
        <title>The genomes of 5 underutilized Papilionoideae crops provide insights into root nodulation and disease resistanc.</title>
        <authorList>
            <person name="Jiang F."/>
        </authorList>
    </citation>
    <scope>NUCLEOTIDE SEQUENCE [LARGE SCALE GENOMIC DNA]</scope>
    <source>
        <strain evidence="1">LVBAO_FW01</strain>
        <tissue evidence="1">Leaves</tissue>
    </source>
</reference>
<name>A0AAN9LNU2_CANGL</name>
<comment type="caution">
    <text evidence="1">The sequence shown here is derived from an EMBL/GenBank/DDBJ whole genome shotgun (WGS) entry which is preliminary data.</text>
</comment>
<accession>A0AAN9LNU2</accession>
<dbReference type="EMBL" id="JAYMYQ010000004">
    <property type="protein sequence ID" value="KAK7339331.1"/>
    <property type="molecule type" value="Genomic_DNA"/>
</dbReference>
<sequence>MHGKCTLNLIITKHPSACTPIQCKSCIHEPKVVGAPFVPIRSGGFQVLIMDSKGSVGQHKALDAKIQYQSNVMKTIRMDLQQSHAKACTSHAMDSKWGTGGLPAVQHLVVRIGPCAALAALGLVHEIEGSSGVTLGPTSCVAITKIPARMRPICNAPQLVATSTVVASIMDWNLALVTSTPQDY</sequence>
<dbReference type="AlphaFoldDB" id="A0AAN9LNU2"/>
<evidence type="ECO:0000313" key="1">
    <source>
        <dbReference type="EMBL" id="KAK7339331.1"/>
    </source>
</evidence>
<keyword evidence="2" id="KW-1185">Reference proteome</keyword>
<protein>
    <submittedName>
        <fullName evidence="1">Uncharacterized protein</fullName>
    </submittedName>
</protein>
<dbReference type="Proteomes" id="UP001367508">
    <property type="component" value="Unassembled WGS sequence"/>
</dbReference>
<gene>
    <name evidence="1" type="ORF">VNO77_19992</name>
</gene>
<proteinExistence type="predicted"/>
<evidence type="ECO:0000313" key="2">
    <source>
        <dbReference type="Proteomes" id="UP001367508"/>
    </source>
</evidence>